<dbReference type="GO" id="GO:0016042">
    <property type="term" value="P:lipid catabolic process"/>
    <property type="evidence" value="ECO:0007669"/>
    <property type="project" value="UniProtKB-KW"/>
</dbReference>
<dbReference type="AlphaFoldDB" id="A0A931FYX9"/>
<dbReference type="Proteomes" id="UP000598146">
    <property type="component" value="Unassembled WGS sequence"/>
</dbReference>
<dbReference type="RefSeq" id="WP_196415907.1">
    <property type="nucleotide sequence ID" value="NZ_JADQTO010000010.1"/>
</dbReference>
<accession>A0A931FYX9</accession>
<dbReference type="EMBL" id="JADQTO010000010">
    <property type="protein sequence ID" value="MBG0564120.1"/>
    <property type="molecule type" value="Genomic_DNA"/>
</dbReference>
<proteinExistence type="predicted"/>
<evidence type="ECO:0000256" key="1">
    <source>
        <dbReference type="ARBA" id="ARBA00022801"/>
    </source>
</evidence>
<keyword evidence="4" id="KW-0732">Signal</keyword>
<dbReference type="PANTHER" id="PTHR10272">
    <property type="entry name" value="PLATELET-ACTIVATING FACTOR ACETYLHYDROLASE"/>
    <property type="match status" value="1"/>
</dbReference>
<keyword evidence="1 5" id="KW-0378">Hydrolase</keyword>
<evidence type="ECO:0000256" key="3">
    <source>
        <dbReference type="ARBA" id="ARBA00023098"/>
    </source>
</evidence>
<gene>
    <name evidence="5" type="ORF">I4J89_21995</name>
</gene>
<dbReference type="Gene3D" id="3.40.50.1820">
    <property type="entry name" value="alpha/beta hydrolase"/>
    <property type="match status" value="1"/>
</dbReference>
<evidence type="ECO:0000256" key="4">
    <source>
        <dbReference type="SAM" id="SignalP"/>
    </source>
</evidence>
<protein>
    <submittedName>
        <fullName evidence="5">Dienelactone hydrolase family protein</fullName>
    </submittedName>
</protein>
<reference evidence="5" key="1">
    <citation type="submission" date="2020-11" db="EMBL/GenBank/DDBJ databases">
        <title>Isolation and identification of active actinomycetes.</title>
        <authorList>
            <person name="Sun X."/>
        </authorList>
    </citation>
    <scope>NUCLEOTIDE SEQUENCE</scope>
    <source>
        <strain evidence="5">NEAU-A11</strain>
    </source>
</reference>
<evidence type="ECO:0000256" key="2">
    <source>
        <dbReference type="ARBA" id="ARBA00022963"/>
    </source>
</evidence>
<feature type="signal peptide" evidence="4">
    <location>
        <begin position="1"/>
        <end position="33"/>
    </location>
</feature>
<comment type="caution">
    <text evidence="5">The sequence shown here is derived from an EMBL/GenBank/DDBJ whole genome shotgun (WGS) entry which is preliminary data.</text>
</comment>
<dbReference type="InterPro" id="IPR029058">
    <property type="entry name" value="AB_hydrolase_fold"/>
</dbReference>
<name>A0A931FYX9_9ACTN</name>
<sequence length="391" mass="41315">MTTTFDITKRAAAAFVAAVALVPPVLSVSPAAAAVTPQSGFALPAPSGRYAVGRDVLHLVDQSRPDPWVPEDRRELMVSMYYPASAGTGRPAAYLTTTEASLFIEARAMAGVEPEALSGTRTAARGQAQPRWGRYPLVILTPGITLHRHTLTHLAEELASRGYVVASVDHAYESVGTAFPGGRVLACTACTVLGNTDEEDQPAAIAGLATGRAQDITFVLDRLTAATPAWRHAGLIDRGRIGMAGHSIGGNATAATMATDSRVDAGLNMDGTFFAPVPADGLNGRPFLLLGTPAHSPGGADVTWDRDWRSLDGWKRWLTVTGTEHFDYSDIAVLADQAGLPDTASPLPGDRTAQIVRDYVGAFFDLHLRGIARPLLDGPDAGHPEVVFHQP</sequence>
<dbReference type="PANTHER" id="PTHR10272:SF0">
    <property type="entry name" value="PLATELET-ACTIVATING FACTOR ACETYLHYDROLASE"/>
    <property type="match status" value="1"/>
</dbReference>
<keyword evidence="6" id="KW-1185">Reference proteome</keyword>
<keyword evidence="3" id="KW-0443">Lipid metabolism</keyword>
<dbReference type="Pfam" id="PF03403">
    <property type="entry name" value="PAF-AH_p_II"/>
    <property type="match status" value="1"/>
</dbReference>
<evidence type="ECO:0000313" key="6">
    <source>
        <dbReference type="Proteomes" id="UP000598146"/>
    </source>
</evidence>
<feature type="chain" id="PRO_5036996910" evidence="4">
    <location>
        <begin position="34"/>
        <end position="391"/>
    </location>
</feature>
<dbReference type="GO" id="GO:0003847">
    <property type="term" value="F:1-alkyl-2-acetylglycerophosphocholine esterase activity"/>
    <property type="evidence" value="ECO:0007669"/>
    <property type="project" value="TreeGrafter"/>
</dbReference>
<organism evidence="5 6">
    <name type="scientific">Actinoplanes aureus</name>
    <dbReference type="NCBI Taxonomy" id="2792083"/>
    <lineage>
        <taxon>Bacteria</taxon>
        <taxon>Bacillati</taxon>
        <taxon>Actinomycetota</taxon>
        <taxon>Actinomycetes</taxon>
        <taxon>Micromonosporales</taxon>
        <taxon>Micromonosporaceae</taxon>
        <taxon>Actinoplanes</taxon>
    </lineage>
</organism>
<dbReference type="SUPFAM" id="SSF53474">
    <property type="entry name" value="alpha/beta-Hydrolases"/>
    <property type="match status" value="1"/>
</dbReference>
<evidence type="ECO:0000313" key="5">
    <source>
        <dbReference type="EMBL" id="MBG0564120.1"/>
    </source>
</evidence>
<keyword evidence="2" id="KW-0442">Lipid degradation</keyword>